<comment type="caution">
    <text evidence="2">The sequence shown here is derived from an EMBL/GenBank/DDBJ whole genome shotgun (WGS) entry which is preliminary data.</text>
</comment>
<gene>
    <name evidence="2" type="ORF">COT91_01735</name>
</gene>
<keyword evidence="1" id="KW-1133">Transmembrane helix</keyword>
<dbReference type="AlphaFoldDB" id="A0A2H0VE17"/>
<dbReference type="Proteomes" id="UP000230557">
    <property type="component" value="Unassembled WGS sequence"/>
</dbReference>
<feature type="transmembrane region" description="Helical" evidence="1">
    <location>
        <begin position="16"/>
        <end position="37"/>
    </location>
</feature>
<evidence type="ECO:0000313" key="3">
    <source>
        <dbReference type="Proteomes" id="UP000230557"/>
    </source>
</evidence>
<proteinExistence type="predicted"/>
<evidence type="ECO:0000313" key="2">
    <source>
        <dbReference type="EMBL" id="PIR97364.1"/>
    </source>
</evidence>
<keyword evidence="1" id="KW-0472">Membrane</keyword>
<reference evidence="3" key="1">
    <citation type="submission" date="2017-09" db="EMBL/GenBank/DDBJ databases">
        <title>Depth-based differentiation of microbial function through sediment-hosted aquifers and enrichment of novel symbionts in the deep terrestrial subsurface.</title>
        <authorList>
            <person name="Probst A.J."/>
            <person name="Ladd B."/>
            <person name="Jarett J.K."/>
            <person name="Geller-Mcgrath D.E."/>
            <person name="Sieber C.M.K."/>
            <person name="Emerson J.B."/>
            <person name="Anantharaman K."/>
            <person name="Thomas B.C."/>
            <person name="Malmstrom R."/>
            <person name="Stieglmeier M."/>
            <person name="Klingl A."/>
            <person name="Woyke T."/>
            <person name="Ryan C.M."/>
            <person name="Banfield J.F."/>
        </authorList>
    </citation>
    <scope>NUCLEOTIDE SEQUENCE [LARGE SCALE GENOMIC DNA]</scope>
</reference>
<keyword evidence="1" id="KW-0812">Transmembrane</keyword>
<name>A0A2H0VE17_9BACT</name>
<accession>A0A2H0VE17</accession>
<sequence>MPQKQELTPNQNPNKALPIIVVAVLVVAALAVGYLFFGEFTLFFAGLNDPDREELYNRDPNNLIDEIEKWQTYRNEEYGFEFKYPSELGLSENGEEVILNHNIPYENYGACDMAPTEEKQDFLTDFNLTIRLYNDFLTETVRTQSPYISEEYFKNAYLVITPGFIDEFNVGSWHGFSIYEGAEGCGHTIYYLPLAPKRTLVVKKDQIQALSGVISLWAREEILKVSGVIPPEQSEKRFDQILSTFRFIE</sequence>
<protein>
    <submittedName>
        <fullName evidence="2">Uncharacterized protein</fullName>
    </submittedName>
</protein>
<organism evidence="2 3">
    <name type="scientific">Candidatus Doudnabacteria bacterium CG10_big_fil_rev_8_21_14_0_10_41_10</name>
    <dbReference type="NCBI Taxonomy" id="1974551"/>
    <lineage>
        <taxon>Bacteria</taxon>
        <taxon>Candidatus Doudnaibacteriota</taxon>
    </lineage>
</organism>
<dbReference type="EMBL" id="PFAJ01000023">
    <property type="protein sequence ID" value="PIR97364.1"/>
    <property type="molecule type" value="Genomic_DNA"/>
</dbReference>
<evidence type="ECO:0000256" key="1">
    <source>
        <dbReference type="SAM" id="Phobius"/>
    </source>
</evidence>